<evidence type="ECO:0000313" key="3">
    <source>
        <dbReference type="Proteomes" id="UP000763505"/>
    </source>
</evidence>
<comment type="caution">
    <text evidence="2">The sequence shown here is derived from an EMBL/GenBank/DDBJ whole genome shotgun (WGS) entry which is preliminary data.</text>
</comment>
<protein>
    <submittedName>
        <fullName evidence="2">Uncharacterized protein</fullName>
    </submittedName>
</protein>
<name>A0A921DXJ1_9STAP</name>
<keyword evidence="1" id="KW-1133">Transmembrane helix</keyword>
<evidence type="ECO:0000256" key="1">
    <source>
        <dbReference type="SAM" id="Phobius"/>
    </source>
</evidence>
<reference evidence="2" key="2">
    <citation type="submission" date="2021-09" db="EMBL/GenBank/DDBJ databases">
        <authorList>
            <person name="Gilroy R."/>
        </authorList>
    </citation>
    <scope>NUCLEOTIDE SEQUENCE</scope>
    <source>
        <strain evidence="2">6019</strain>
    </source>
</reference>
<evidence type="ECO:0000313" key="2">
    <source>
        <dbReference type="EMBL" id="HJE19954.1"/>
    </source>
</evidence>
<dbReference type="Proteomes" id="UP000763505">
    <property type="component" value="Unassembled WGS sequence"/>
</dbReference>
<gene>
    <name evidence="2" type="ORF">K8V35_06345</name>
</gene>
<feature type="transmembrane region" description="Helical" evidence="1">
    <location>
        <begin position="6"/>
        <end position="34"/>
    </location>
</feature>
<reference evidence="2" key="1">
    <citation type="journal article" date="2021" name="PeerJ">
        <title>Extensive microbial diversity within the chicken gut microbiome revealed by metagenomics and culture.</title>
        <authorList>
            <person name="Gilroy R."/>
            <person name="Ravi A."/>
            <person name="Getino M."/>
            <person name="Pursley I."/>
            <person name="Horton D.L."/>
            <person name="Alikhan N.F."/>
            <person name="Baker D."/>
            <person name="Gharbi K."/>
            <person name="Hall N."/>
            <person name="Watson M."/>
            <person name="Adriaenssens E.M."/>
            <person name="Foster-Nyarko E."/>
            <person name="Jarju S."/>
            <person name="Secka A."/>
            <person name="Antonio M."/>
            <person name="Oren A."/>
            <person name="Chaudhuri R.R."/>
            <person name="La Ragione R."/>
            <person name="Hildebrand F."/>
            <person name="Pallen M.J."/>
        </authorList>
    </citation>
    <scope>NUCLEOTIDE SEQUENCE</scope>
    <source>
        <strain evidence="2">6019</strain>
    </source>
</reference>
<keyword evidence="1" id="KW-0812">Transmembrane</keyword>
<dbReference type="AlphaFoldDB" id="A0A921DXJ1"/>
<dbReference type="EMBL" id="DYYI01000071">
    <property type="protein sequence ID" value="HJE19954.1"/>
    <property type="molecule type" value="Genomic_DNA"/>
</dbReference>
<sequence>MQLEVLLFTLSFLSIFGMGALFLISLIILIILAIMKKRIKVVGILTIVFFVLTIASIVVAYITGPSFSVDYENETMLFEFAGETFEFDMNQDIQEQVDEFLLEYQESLEEENAAPSDADNED</sequence>
<keyword evidence="1" id="KW-0472">Membrane</keyword>
<proteinExistence type="predicted"/>
<organism evidence="2 3">
    <name type="scientific">Aliicoccus persicus</name>
    <dbReference type="NCBI Taxonomy" id="930138"/>
    <lineage>
        <taxon>Bacteria</taxon>
        <taxon>Bacillati</taxon>
        <taxon>Bacillota</taxon>
        <taxon>Bacilli</taxon>
        <taxon>Bacillales</taxon>
        <taxon>Staphylococcaceae</taxon>
        <taxon>Aliicoccus</taxon>
    </lineage>
</organism>
<feature type="transmembrane region" description="Helical" evidence="1">
    <location>
        <begin position="41"/>
        <end position="62"/>
    </location>
</feature>
<accession>A0A921DXJ1</accession>